<dbReference type="SMART" id="SM00066">
    <property type="entry name" value="GAL4"/>
    <property type="match status" value="1"/>
</dbReference>
<dbReference type="GO" id="GO:0003677">
    <property type="term" value="F:DNA binding"/>
    <property type="evidence" value="ECO:0007669"/>
    <property type="project" value="UniProtKB-KW"/>
</dbReference>
<feature type="domain" description="Zn(2)-C6 fungal-type" evidence="8">
    <location>
        <begin position="54"/>
        <end position="82"/>
    </location>
</feature>
<evidence type="ECO:0000256" key="1">
    <source>
        <dbReference type="ARBA" id="ARBA00022723"/>
    </source>
</evidence>
<name>A0AAJ0MIW4_9PEZI</name>
<dbReference type="AlphaFoldDB" id="A0AAJ0MIW4"/>
<evidence type="ECO:0000256" key="5">
    <source>
        <dbReference type="ARBA" id="ARBA00023163"/>
    </source>
</evidence>
<sequence>MAPPTPANGMACKPKLPQATVLAPRPPTDPDAADCIRPVARKRTRASKPKVKTGCKTCKIRRIKCDETKPICQQCQKARIVCDGYDDGLTSQLTGISNLEPEPGVCAKTSLVPSRDKRRAYLPRPLPSSGQSLKRFNANEVSYFDFFRYELTNDLCGYCCTDFWSRVVLCEAMTKDCVRHAVLAIAALAKGVSDSLASTSAKNQPSALFPWTAKSIVNNNHHVALRYYVEALSTFRKQVNNKDQVQSPRAVLIMTMLLITFELLQGNMEMVDTLMTSSINLLKGSLGQYRHSSSIQHHEAQARTEEDVRDIEHMLPFLSIMGGWTPFLKTQRSNLALWDTSAGGGVPNLGYRSSGQLQADWSRFFARASAFTGQALTAVMQEQSVVVNPALLHEQMTYLSHLDKWQNVLDVGLAQAITARDNHAKMAFKIMQLHHLMVRIGVNCCLDYTDMIWDAYDDEFLVLVERCLAFAIEARPAYRARFTLSMGILSTLGPAIAKCRNHNIRMRALEMARRMPWREGAWDAEAELFGKLGAVLLEERGRDSSGIISPENRWTWVDGSWDLELNNLTGQYVRSVPDQSGNPVITTLELALDAWPDICRDISCDVDHAVECRIMD</sequence>
<dbReference type="CDD" id="cd00067">
    <property type="entry name" value="GAL4"/>
    <property type="match status" value="1"/>
</dbReference>
<accession>A0AAJ0MIW4</accession>
<dbReference type="InterPro" id="IPR021858">
    <property type="entry name" value="Fun_TF"/>
</dbReference>
<evidence type="ECO:0000259" key="8">
    <source>
        <dbReference type="PROSITE" id="PS50048"/>
    </source>
</evidence>
<keyword evidence="10" id="KW-1185">Reference proteome</keyword>
<evidence type="ECO:0000313" key="9">
    <source>
        <dbReference type="EMBL" id="KAK3360739.1"/>
    </source>
</evidence>
<reference evidence="9" key="1">
    <citation type="journal article" date="2023" name="Mol. Phylogenet. Evol.">
        <title>Genome-scale phylogeny and comparative genomics of the fungal order Sordariales.</title>
        <authorList>
            <person name="Hensen N."/>
            <person name="Bonometti L."/>
            <person name="Westerberg I."/>
            <person name="Brannstrom I.O."/>
            <person name="Guillou S."/>
            <person name="Cros-Aarteil S."/>
            <person name="Calhoun S."/>
            <person name="Haridas S."/>
            <person name="Kuo A."/>
            <person name="Mondo S."/>
            <person name="Pangilinan J."/>
            <person name="Riley R."/>
            <person name="LaButti K."/>
            <person name="Andreopoulos B."/>
            <person name="Lipzen A."/>
            <person name="Chen C."/>
            <person name="Yan M."/>
            <person name="Daum C."/>
            <person name="Ng V."/>
            <person name="Clum A."/>
            <person name="Steindorff A."/>
            <person name="Ohm R.A."/>
            <person name="Martin F."/>
            <person name="Silar P."/>
            <person name="Natvig D.O."/>
            <person name="Lalanne C."/>
            <person name="Gautier V."/>
            <person name="Ament-Velasquez S.L."/>
            <person name="Kruys A."/>
            <person name="Hutchinson M.I."/>
            <person name="Powell A.J."/>
            <person name="Barry K."/>
            <person name="Miller A.N."/>
            <person name="Grigoriev I.V."/>
            <person name="Debuchy R."/>
            <person name="Gladieux P."/>
            <person name="Hiltunen Thoren M."/>
            <person name="Johannesson H."/>
        </authorList>
    </citation>
    <scope>NUCLEOTIDE SEQUENCE</scope>
    <source>
        <strain evidence="9">CBS 955.72</strain>
    </source>
</reference>
<evidence type="ECO:0000256" key="6">
    <source>
        <dbReference type="ARBA" id="ARBA00023242"/>
    </source>
</evidence>
<keyword evidence="2" id="KW-0862">Zinc</keyword>
<keyword evidence="3" id="KW-0805">Transcription regulation</keyword>
<gene>
    <name evidence="9" type="ORF">B0T25DRAFT_536270</name>
</gene>
<evidence type="ECO:0000256" key="4">
    <source>
        <dbReference type="ARBA" id="ARBA00023125"/>
    </source>
</evidence>
<evidence type="ECO:0000256" key="2">
    <source>
        <dbReference type="ARBA" id="ARBA00022833"/>
    </source>
</evidence>
<keyword evidence="5" id="KW-0804">Transcription</keyword>
<dbReference type="EMBL" id="JAUIQD010000002">
    <property type="protein sequence ID" value="KAK3360739.1"/>
    <property type="molecule type" value="Genomic_DNA"/>
</dbReference>
<keyword evidence="1" id="KW-0479">Metal-binding</keyword>
<dbReference type="GO" id="GO:0008270">
    <property type="term" value="F:zinc ion binding"/>
    <property type="evidence" value="ECO:0007669"/>
    <property type="project" value="InterPro"/>
</dbReference>
<dbReference type="Gene3D" id="4.10.240.10">
    <property type="entry name" value="Zn(2)-C6 fungal-type DNA-binding domain"/>
    <property type="match status" value="1"/>
</dbReference>
<dbReference type="SUPFAM" id="SSF57701">
    <property type="entry name" value="Zn2/Cys6 DNA-binding domain"/>
    <property type="match status" value="1"/>
</dbReference>
<feature type="region of interest" description="Disordered" evidence="7">
    <location>
        <begin position="1"/>
        <end position="31"/>
    </location>
</feature>
<dbReference type="PROSITE" id="PS50048">
    <property type="entry name" value="ZN2_CY6_FUNGAL_2"/>
    <property type="match status" value="1"/>
</dbReference>
<keyword evidence="4" id="KW-0238">DNA-binding</keyword>
<dbReference type="Proteomes" id="UP001275084">
    <property type="component" value="Unassembled WGS sequence"/>
</dbReference>
<organism evidence="9 10">
    <name type="scientific">Lasiosphaeria hispida</name>
    <dbReference type="NCBI Taxonomy" id="260671"/>
    <lineage>
        <taxon>Eukaryota</taxon>
        <taxon>Fungi</taxon>
        <taxon>Dikarya</taxon>
        <taxon>Ascomycota</taxon>
        <taxon>Pezizomycotina</taxon>
        <taxon>Sordariomycetes</taxon>
        <taxon>Sordariomycetidae</taxon>
        <taxon>Sordariales</taxon>
        <taxon>Lasiosphaeriaceae</taxon>
        <taxon>Lasiosphaeria</taxon>
    </lineage>
</organism>
<proteinExistence type="predicted"/>
<dbReference type="InterPro" id="IPR052360">
    <property type="entry name" value="Transcr_Regulatory_Proteins"/>
</dbReference>
<reference evidence="9" key="2">
    <citation type="submission" date="2023-06" db="EMBL/GenBank/DDBJ databases">
        <authorList>
            <consortium name="Lawrence Berkeley National Laboratory"/>
            <person name="Haridas S."/>
            <person name="Hensen N."/>
            <person name="Bonometti L."/>
            <person name="Westerberg I."/>
            <person name="Brannstrom I.O."/>
            <person name="Guillou S."/>
            <person name="Cros-Aarteil S."/>
            <person name="Calhoun S."/>
            <person name="Kuo A."/>
            <person name="Mondo S."/>
            <person name="Pangilinan J."/>
            <person name="Riley R."/>
            <person name="Labutti K."/>
            <person name="Andreopoulos B."/>
            <person name="Lipzen A."/>
            <person name="Chen C."/>
            <person name="Yanf M."/>
            <person name="Daum C."/>
            <person name="Ng V."/>
            <person name="Clum A."/>
            <person name="Steindorff A."/>
            <person name="Ohm R."/>
            <person name="Martin F."/>
            <person name="Silar P."/>
            <person name="Natvig D."/>
            <person name="Lalanne C."/>
            <person name="Gautier V."/>
            <person name="Ament-Velasquez S.L."/>
            <person name="Kruys A."/>
            <person name="Hutchinson M.I."/>
            <person name="Powell A.J."/>
            <person name="Barry K."/>
            <person name="Miller A.N."/>
            <person name="Grigoriev I.V."/>
            <person name="Debuchy R."/>
            <person name="Gladieux P."/>
            <person name="Thoren M.H."/>
            <person name="Johannesson H."/>
        </authorList>
    </citation>
    <scope>NUCLEOTIDE SEQUENCE</scope>
    <source>
        <strain evidence="9">CBS 955.72</strain>
    </source>
</reference>
<dbReference type="Pfam" id="PF00172">
    <property type="entry name" value="Zn_clus"/>
    <property type="match status" value="1"/>
</dbReference>
<dbReference type="InterPro" id="IPR036864">
    <property type="entry name" value="Zn2-C6_fun-type_DNA-bd_sf"/>
</dbReference>
<keyword evidence="6" id="KW-0539">Nucleus</keyword>
<evidence type="ECO:0000313" key="10">
    <source>
        <dbReference type="Proteomes" id="UP001275084"/>
    </source>
</evidence>
<dbReference type="Pfam" id="PF11951">
    <property type="entry name" value="Fungal_trans_2"/>
    <property type="match status" value="1"/>
</dbReference>
<dbReference type="PANTHER" id="PTHR36206:SF4">
    <property type="entry name" value="HYPOTHETICAL CONSERVED PROTEIN (EUROFUNG)-RELATED"/>
    <property type="match status" value="1"/>
</dbReference>
<evidence type="ECO:0000256" key="7">
    <source>
        <dbReference type="SAM" id="MobiDB-lite"/>
    </source>
</evidence>
<comment type="caution">
    <text evidence="9">The sequence shown here is derived from an EMBL/GenBank/DDBJ whole genome shotgun (WGS) entry which is preliminary data.</text>
</comment>
<dbReference type="InterPro" id="IPR001138">
    <property type="entry name" value="Zn2Cys6_DnaBD"/>
</dbReference>
<evidence type="ECO:0000256" key="3">
    <source>
        <dbReference type="ARBA" id="ARBA00023015"/>
    </source>
</evidence>
<dbReference type="PROSITE" id="PS00463">
    <property type="entry name" value="ZN2_CY6_FUNGAL_1"/>
    <property type="match status" value="1"/>
</dbReference>
<dbReference type="GO" id="GO:0000981">
    <property type="term" value="F:DNA-binding transcription factor activity, RNA polymerase II-specific"/>
    <property type="evidence" value="ECO:0007669"/>
    <property type="project" value="InterPro"/>
</dbReference>
<protein>
    <recommendedName>
        <fullName evidence="8">Zn(2)-C6 fungal-type domain-containing protein</fullName>
    </recommendedName>
</protein>
<dbReference type="PANTHER" id="PTHR36206">
    <property type="entry name" value="ASPERCRYPTIN BIOSYNTHESIS CLUSTER-SPECIFIC TRANSCRIPTION REGULATOR ATNN-RELATED"/>
    <property type="match status" value="1"/>
</dbReference>